<dbReference type="OrthoDB" id="438755at2759"/>
<keyword evidence="1" id="KW-0812">Transmembrane</keyword>
<organism evidence="2 3">
    <name type="scientific">Symbiodinium pilosum</name>
    <name type="common">Dinoflagellate</name>
    <dbReference type="NCBI Taxonomy" id="2952"/>
    <lineage>
        <taxon>Eukaryota</taxon>
        <taxon>Sar</taxon>
        <taxon>Alveolata</taxon>
        <taxon>Dinophyceae</taxon>
        <taxon>Suessiales</taxon>
        <taxon>Symbiodiniaceae</taxon>
        <taxon>Symbiodinium</taxon>
    </lineage>
</organism>
<proteinExistence type="predicted"/>
<keyword evidence="1" id="KW-0472">Membrane</keyword>
<dbReference type="Proteomes" id="UP000649617">
    <property type="component" value="Unassembled WGS sequence"/>
</dbReference>
<reference evidence="2" key="1">
    <citation type="submission" date="2021-02" db="EMBL/GenBank/DDBJ databases">
        <authorList>
            <person name="Dougan E. K."/>
            <person name="Rhodes N."/>
            <person name="Thang M."/>
            <person name="Chan C."/>
        </authorList>
    </citation>
    <scope>NUCLEOTIDE SEQUENCE</scope>
</reference>
<dbReference type="AlphaFoldDB" id="A0A812MWY7"/>
<name>A0A812MWY7_SYMPI</name>
<comment type="caution">
    <text evidence="2">The sequence shown here is derived from an EMBL/GenBank/DDBJ whole genome shotgun (WGS) entry which is preliminary data.</text>
</comment>
<gene>
    <name evidence="2" type="ORF">SPIL2461_LOCUS5921</name>
</gene>
<evidence type="ECO:0000256" key="1">
    <source>
        <dbReference type="SAM" id="Phobius"/>
    </source>
</evidence>
<accession>A0A812MWY7</accession>
<dbReference type="EMBL" id="CAJNIZ010008670">
    <property type="protein sequence ID" value="CAE7270158.1"/>
    <property type="molecule type" value="Genomic_DNA"/>
</dbReference>
<protein>
    <submittedName>
        <fullName evidence="2">Uncharacterized protein</fullName>
    </submittedName>
</protein>
<keyword evidence="1" id="KW-1133">Transmembrane helix</keyword>
<evidence type="ECO:0000313" key="2">
    <source>
        <dbReference type="EMBL" id="CAE7270158.1"/>
    </source>
</evidence>
<sequence length="271" mass="30082">MTKSDEESLLARQDVVFVDKSSSGCCSGFSGMRGCCGCCLCTVMGLLLWVLFFMLTTQCATRSSPPEHMLPANAIAAGVLPPFELGTRGNMFLDPALELNLTGIWWMDGNPLTAEQLVTFAGAQGMAPYPTTVKNPSSLAGHWSWSDNFLGRGIMLFYSFTSSAEATHDFFFFNKTYAEIRPVAGAVFGDNPFPMRFINDDEWDRVGSYILRRVVYGDGTPHPVFWPKFLDWYRTTYPGRNIVTRSTNNDCLRKCQYLAPCSICRPICGAA</sequence>
<feature type="transmembrane region" description="Helical" evidence="1">
    <location>
        <begin position="35"/>
        <end position="55"/>
    </location>
</feature>
<evidence type="ECO:0000313" key="3">
    <source>
        <dbReference type="Proteomes" id="UP000649617"/>
    </source>
</evidence>
<keyword evidence="3" id="KW-1185">Reference proteome</keyword>